<sequence length="513" mass="57324">MARRTIGFVSKKPHRKSRGGCLTCKKKKVKCDEGQPSCGYCLQRSLFCEYFQYGCVGTKSPSCIASSSSSPISVDGLHLTEDGFDFNKTSLQMPSWLIPAAPASTGQLSLLDHELLHHYKTKTWRTFAVREDSVVHTLHRDSVPQLSISHPYLLYALLSIAASHRHALCPSEHVEHQALIYRQKTFSMYTEALKTITAENYEGILVTATFLLALVPPPAGQSQEYDEAYLDWMLSLLKLSEGLRILASLRWAQGIEKLSVYPLICRELRTLPPPPLIVGLGPDAPLGPLGSTPEHPNPAPTYRFQPLQASPLFLPPSLMQLLQSLTITSDVGPLDFHCGTIKPALYAMSPIFLSLYYYHLNQDFYVRICVFTSFLMPDFLQLVRNREPRALVLVAWWFALADLVPKDWWVGSKVGSVVEAIGRVLSGRDATGPVVENAFIGAHTIIKMNERRGRVAAAECIFEDWEGIDWDGGPRRADQWEIDQFLDLGEVDLEEILSLDAMTVDVFTTADLD</sequence>
<feature type="domain" description="Zn(2)-C6 fungal-type" evidence="2">
    <location>
        <begin position="20"/>
        <end position="50"/>
    </location>
</feature>
<keyword evidence="1" id="KW-0539">Nucleus</keyword>
<dbReference type="AlphaFoldDB" id="A0A6A7B163"/>
<dbReference type="Proteomes" id="UP000799423">
    <property type="component" value="Unassembled WGS sequence"/>
</dbReference>
<dbReference type="PROSITE" id="PS00463">
    <property type="entry name" value="ZN2_CY6_FUNGAL_1"/>
    <property type="match status" value="1"/>
</dbReference>
<dbReference type="InterPro" id="IPR053157">
    <property type="entry name" value="Sterol_Uptake_Regulator"/>
</dbReference>
<dbReference type="CDD" id="cd00067">
    <property type="entry name" value="GAL4"/>
    <property type="match status" value="1"/>
</dbReference>
<feature type="non-terminal residue" evidence="3">
    <location>
        <position position="513"/>
    </location>
</feature>
<evidence type="ECO:0000256" key="1">
    <source>
        <dbReference type="ARBA" id="ARBA00023242"/>
    </source>
</evidence>
<dbReference type="InterPro" id="IPR021858">
    <property type="entry name" value="Fun_TF"/>
</dbReference>
<organism evidence="3 4">
    <name type="scientific">Plenodomus tracheiphilus IPT5</name>
    <dbReference type="NCBI Taxonomy" id="1408161"/>
    <lineage>
        <taxon>Eukaryota</taxon>
        <taxon>Fungi</taxon>
        <taxon>Dikarya</taxon>
        <taxon>Ascomycota</taxon>
        <taxon>Pezizomycotina</taxon>
        <taxon>Dothideomycetes</taxon>
        <taxon>Pleosporomycetidae</taxon>
        <taxon>Pleosporales</taxon>
        <taxon>Pleosporineae</taxon>
        <taxon>Leptosphaeriaceae</taxon>
        <taxon>Plenodomus</taxon>
    </lineage>
</organism>
<proteinExistence type="predicted"/>
<protein>
    <recommendedName>
        <fullName evidence="2">Zn(2)-C6 fungal-type domain-containing protein</fullName>
    </recommendedName>
</protein>
<dbReference type="PANTHER" id="PTHR47784:SF5">
    <property type="entry name" value="STEROL UPTAKE CONTROL PROTEIN 2"/>
    <property type="match status" value="1"/>
</dbReference>
<dbReference type="Gene3D" id="4.10.240.10">
    <property type="entry name" value="Zn(2)-C6 fungal-type DNA-binding domain"/>
    <property type="match status" value="1"/>
</dbReference>
<evidence type="ECO:0000259" key="2">
    <source>
        <dbReference type="PROSITE" id="PS50048"/>
    </source>
</evidence>
<accession>A0A6A7B163</accession>
<dbReference type="PANTHER" id="PTHR47784">
    <property type="entry name" value="STEROL UPTAKE CONTROL PROTEIN 2"/>
    <property type="match status" value="1"/>
</dbReference>
<dbReference type="InterPro" id="IPR036864">
    <property type="entry name" value="Zn2-C6_fun-type_DNA-bd_sf"/>
</dbReference>
<keyword evidence="4" id="KW-1185">Reference proteome</keyword>
<dbReference type="InterPro" id="IPR001138">
    <property type="entry name" value="Zn2Cys6_DnaBD"/>
</dbReference>
<dbReference type="Pfam" id="PF00172">
    <property type="entry name" value="Zn_clus"/>
    <property type="match status" value="1"/>
</dbReference>
<dbReference type="EMBL" id="MU006320">
    <property type="protein sequence ID" value="KAF2848128.1"/>
    <property type="molecule type" value="Genomic_DNA"/>
</dbReference>
<evidence type="ECO:0000313" key="3">
    <source>
        <dbReference type="EMBL" id="KAF2848128.1"/>
    </source>
</evidence>
<dbReference type="Pfam" id="PF11951">
    <property type="entry name" value="Fungal_trans_2"/>
    <property type="match status" value="1"/>
</dbReference>
<reference evidence="3" key="1">
    <citation type="submission" date="2020-01" db="EMBL/GenBank/DDBJ databases">
        <authorList>
            <consortium name="DOE Joint Genome Institute"/>
            <person name="Haridas S."/>
            <person name="Albert R."/>
            <person name="Binder M."/>
            <person name="Bloem J."/>
            <person name="Labutti K."/>
            <person name="Salamov A."/>
            <person name="Andreopoulos B."/>
            <person name="Baker S.E."/>
            <person name="Barry K."/>
            <person name="Bills G."/>
            <person name="Bluhm B.H."/>
            <person name="Cannon C."/>
            <person name="Castanera R."/>
            <person name="Culley D.E."/>
            <person name="Daum C."/>
            <person name="Ezra D."/>
            <person name="Gonzalez J.B."/>
            <person name="Henrissat B."/>
            <person name="Kuo A."/>
            <person name="Liang C."/>
            <person name="Lipzen A."/>
            <person name="Lutzoni F."/>
            <person name="Magnuson J."/>
            <person name="Mondo S."/>
            <person name="Nolan M."/>
            <person name="Ohm R."/>
            <person name="Pangilinan J."/>
            <person name="Park H.-J."/>
            <person name="Ramirez L."/>
            <person name="Alfaro M."/>
            <person name="Sun H."/>
            <person name="Tritt A."/>
            <person name="Yoshinaga Y."/>
            <person name="Zwiers L.-H."/>
            <person name="Turgeon B.G."/>
            <person name="Goodwin S.B."/>
            <person name="Spatafora J.W."/>
            <person name="Crous P.W."/>
            <person name="Grigoriev I.V."/>
        </authorList>
    </citation>
    <scope>NUCLEOTIDE SEQUENCE</scope>
    <source>
        <strain evidence="3">IPT5</strain>
    </source>
</reference>
<name>A0A6A7B163_9PLEO</name>
<dbReference type="SMART" id="SM00066">
    <property type="entry name" value="GAL4"/>
    <property type="match status" value="1"/>
</dbReference>
<evidence type="ECO:0000313" key="4">
    <source>
        <dbReference type="Proteomes" id="UP000799423"/>
    </source>
</evidence>
<dbReference type="GO" id="GO:0008270">
    <property type="term" value="F:zinc ion binding"/>
    <property type="evidence" value="ECO:0007669"/>
    <property type="project" value="InterPro"/>
</dbReference>
<dbReference type="GO" id="GO:0001228">
    <property type="term" value="F:DNA-binding transcription activator activity, RNA polymerase II-specific"/>
    <property type="evidence" value="ECO:0007669"/>
    <property type="project" value="TreeGrafter"/>
</dbReference>
<dbReference type="OrthoDB" id="3546279at2759"/>
<gene>
    <name evidence="3" type="ORF">T440DRAFT_429378</name>
</gene>
<dbReference type="PROSITE" id="PS50048">
    <property type="entry name" value="ZN2_CY6_FUNGAL_2"/>
    <property type="match status" value="1"/>
</dbReference>
<dbReference type="SUPFAM" id="SSF57701">
    <property type="entry name" value="Zn2/Cys6 DNA-binding domain"/>
    <property type="match status" value="1"/>
</dbReference>